<keyword evidence="5" id="KW-1185">Reference proteome</keyword>
<evidence type="ECO:0000313" key="4">
    <source>
        <dbReference type="EMBL" id="KAL3730643.1"/>
    </source>
</evidence>
<sequence length="413" mass="46943">MGQLRGSVETVGKKDSQHEIETSLKKEILHLQEQLQDQFVMRNALEKALSCRPYFFHGKSQKTIPKDAEQLIVETAVLELEVAYLEKYLLTLYRNKFNEHPSHLPTENELKSTPIAHGKVSPPNHGDNSTLEREHFFSDLSRRTLSLPRQSIRSPLKEEEDIWAPKNLSGIGIHRSQSSLSQRSSHPNRASHLENSLARAVDSYHSLPLSMLERVPCTTSKTISLADCLGASITDHVLETPNWLSVEMVKSISTIYCELAEPPLTNYHYLSSPNSPSSYIVDQYPLGDLGDTQSSQHCRYSSFNSHFGNPFHVEGSREFSGPYSTMLKVQSISSEAERMKSIEYMLRKYRSIVHQLRQVDPSKLKHEEKLAFWINVHNALVMHAFLAHGIPQNKLKKMSLLLKVSNFQADSIK</sequence>
<dbReference type="InterPro" id="IPR006869">
    <property type="entry name" value="DUF547"/>
</dbReference>
<protein>
    <recommendedName>
        <fullName evidence="6">DUF547 domain-containing protein</fullName>
    </recommendedName>
</protein>
<feature type="compositionally biased region" description="Basic and acidic residues" evidence="1">
    <location>
        <begin position="100"/>
        <end position="110"/>
    </location>
</feature>
<dbReference type="PANTHER" id="PTHR23054">
    <property type="entry name" value="TERNARY COMPLEX FACTOR MIP1, LEUCINE-ZIPPER-RELATED"/>
    <property type="match status" value="1"/>
</dbReference>
<accession>A0ABD3JWZ9</accession>
<evidence type="ECO:0000313" key="5">
    <source>
        <dbReference type="Proteomes" id="UP001634007"/>
    </source>
</evidence>
<gene>
    <name evidence="4" type="ORF">ACJRO7_027642</name>
</gene>
<proteinExistence type="predicted"/>
<dbReference type="Pfam" id="PF14389">
    <property type="entry name" value="Lzipper-MIP1"/>
    <property type="match status" value="1"/>
</dbReference>
<dbReference type="InterPro" id="IPR025757">
    <property type="entry name" value="MIP1_Leuzipper"/>
</dbReference>
<evidence type="ECO:0000259" key="2">
    <source>
        <dbReference type="Pfam" id="PF04784"/>
    </source>
</evidence>
<evidence type="ECO:0008006" key="6">
    <source>
        <dbReference type="Google" id="ProtNLM"/>
    </source>
</evidence>
<dbReference type="AlphaFoldDB" id="A0ABD3JWZ9"/>
<feature type="region of interest" description="Disordered" evidence="1">
    <location>
        <begin position="100"/>
        <end position="131"/>
    </location>
</feature>
<dbReference type="Proteomes" id="UP001634007">
    <property type="component" value="Unassembled WGS sequence"/>
</dbReference>
<evidence type="ECO:0000256" key="1">
    <source>
        <dbReference type="SAM" id="MobiDB-lite"/>
    </source>
</evidence>
<comment type="caution">
    <text evidence="4">The sequence shown here is derived from an EMBL/GenBank/DDBJ whole genome shotgun (WGS) entry which is preliminary data.</text>
</comment>
<feature type="domain" description="DUF547" evidence="2">
    <location>
        <begin position="362"/>
        <end position="403"/>
    </location>
</feature>
<feature type="domain" description="Ternary complex factor MIP1 leucine-zipper" evidence="3">
    <location>
        <begin position="17"/>
        <end position="98"/>
    </location>
</feature>
<dbReference type="EMBL" id="JBJKBG010000007">
    <property type="protein sequence ID" value="KAL3730643.1"/>
    <property type="molecule type" value="Genomic_DNA"/>
</dbReference>
<name>A0ABD3JWZ9_EUCGL</name>
<organism evidence="4 5">
    <name type="scientific">Eucalyptus globulus</name>
    <name type="common">Tasmanian blue gum</name>
    <dbReference type="NCBI Taxonomy" id="34317"/>
    <lineage>
        <taxon>Eukaryota</taxon>
        <taxon>Viridiplantae</taxon>
        <taxon>Streptophyta</taxon>
        <taxon>Embryophyta</taxon>
        <taxon>Tracheophyta</taxon>
        <taxon>Spermatophyta</taxon>
        <taxon>Magnoliopsida</taxon>
        <taxon>eudicotyledons</taxon>
        <taxon>Gunneridae</taxon>
        <taxon>Pentapetalae</taxon>
        <taxon>rosids</taxon>
        <taxon>malvids</taxon>
        <taxon>Myrtales</taxon>
        <taxon>Myrtaceae</taxon>
        <taxon>Myrtoideae</taxon>
        <taxon>Eucalypteae</taxon>
        <taxon>Eucalyptus</taxon>
    </lineage>
</organism>
<dbReference type="Pfam" id="PF04784">
    <property type="entry name" value="DUF547"/>
    <property type="match status" value="1"/>
</dbReference>
<evidence type="ECO:0000259" key="3">
    <source>
        <dbReference type="Pfam" id="PF14389"/>
    </source>
</evidence>
<reference evidence="4 5" key="1">
    <citation type="submission" date="2024-11" db="EMBL/GenBank/DDBJ databases">
        <title>Chromosome-level genome assembly of Eucalyptus globulus Labill. provides insights into its genome evolution.</title>
        <authorList>
            <person name="Li X."/>
        </authorList>
    </citation>
    <scope>NUCLEOTIDE SEQUENCE [LARGE SCALE GENOMIC DNA]</scope>
    <source>
        <strain evidence="4">CL2024</strain>
        <tissue evidence="4">Fresh tender leaves</tissue>
    </source>
</reference>
<dbReference type="PANTHER" id="PTHR23054:SF20">
    <property type="entry name" value="DUF547 DOMAIN-CONTAINING PROTEIN"/>
    <property type="match status" value="1"/>
</dbReference>